<dbReference type="SUPFAM" id="SSF46785">
    <property type="entry name" value="Winged helix' DNA-binding domain"/>
    <property type="match status" value="1"/>
</dbReference>
<keyword evidence="3" id="KW-0804">Transcription</keyword>
<dbReference type="Gene3D" id="3.40.1410.10">
    <property type="entry name" value="Chorismate lyase-like"/>
    <property type="match status" value="1"/>
</dbReference>
<feature type="domain" description="HTH gntR-type" evidence="5">
    <location>
        <begin position="10"/>
        <end position="78"/>
    </location>
</feature>
<dbReference type="CDD" id="cd07377">
    <property type="entry name" value="WHTH_GntR"/>
    <property type="match status" value="1"/>
</dbReference>
<protein>
    <submittedName>
        <fullName evidence="6">GntR family transcriptional regulator</fullName>
    </submittedName>
</protein>
<dbReference type="InterPro" id="IPR036390">
    <property type="entry name" value="WH_DNA-bd_sf"/>
</dbReference>
<dbReference type="RefSeq" id="WP_203857613.1">
    <property type="nucleotide sequence ID" value="NZ_BAAAZQ010000004.1"/>
</dbReference>
<dbReference type="Pfam" id="PF07702">
    <property type="entry name" value="UTRA"/>
    <property type="match status" value="1"/>
</dbReference>
<dbReference type="SMART" id="SM00345">
    <property type="entry name" value="HTH_GNTR"/>
    <property type="match status" value="1"/>
</dbReference>
<dbReference type="EMBL" id="BONX01000015">
    <property type="protein sequence ID" value="GIG96035.1"/>
    <property type="molecule type" value="Genomic_DNA"/>
</dbReference>
<dbReference type="PANTHER" id="PTHR44846">
    <property type="entry name" value="MANNOSYL-D-GLYCERATE TRANSPORT/METABOLISM SYSTEM REPRESSOR MNGR-RELATED"/>
    <property type="match status" value="1"/>
</dbReference>
<evidence type="ECO:0000259" key="5">
    <source>
        <dbReference type="PROSITE" id="PS50949"/>
    </source>
</evidence>
<feature type="compositionally biased region" description="Basic and acidic residues" evidence="4">
    <location>
        <begin position="1"/>
        <end position="22"/>
    </location>
</feature>
<gene>
    <name evidence="6" type="ORF">Pma05_26080</name>
</gene>
<dbReference type="SUPFAM" id="SSF64288">
    <property type="entry name" value="Chorismate lyase-like"/>
    <property type="match status" value="1"/>
</dbReference>
<evidence type="ECO:0000313" key="7">
    <source>
        <dbReference type="Proteomes" id="UP000621500"/>
    </source>
</evidence>
<reference evidence="6 7" key="1">
    <citation type="submission" date="2021-01" db="EMBL/GenBank/DDBJ databases">
        <title>Whole genome shotgun sequence of Plantactinospora mayteni NBRC 109088.</title>
        <authorList>
            <person name="Komaki H."/>
            <person name="Tamura T."/>
        </authorList>
    </citation>
    <scope>NUCLEOTIDE SEQUENCE [LARGE SCALE GENOMIC DNA]</scope>
    <source>
        <strain evidence="6 7">NBRC 109088</strain>
    </source>
</reference>
<evidence type="ECO:0000256" key="3">
    <source>
        <dbReference type="ARBA" id="ARBA00023163"/>
    </source>
</evidence>
<keyword evidence="1" id="KW-0805">Transcription regulation</keyword>
<proteinExistence type="predicted"/>
<evidence type="ECO:0000256" key="1">
    <source>
        <dbReference type="ARBA" id="ARBA00023015"/>
    </source>
</evidence>
<sequence>MDEQSGTDRRPPSRRIADDLRASIRSGELASGAKLPSERELAGRYGTARNTAREAISILQGEGLVVAQHGRGVFVRPRTPLMRLGANRYSRQLRSETGLSPFRIEVTKQGRTPKTECRSVTRDKPPADVADRLGLDASTATVIRRENWYYADDEPVQVGVTYIPVDVAGESPLASERTLGKGSIYARFEDLGYRITRIREEISARMPYHEESTGLSMPPGVPVIEVLHTSIDEQHRAFEVTRFVMRGDLNGLDYEMPVED</sequence>
<dbReference type="InterPro" id="IPR000524">
    <property type="entry name" value="Tscrpt_reg_HTH_GntR"/>
</dbReference>
<dbReference type="InterPro" id="IPR028978">
    <property type="entry name" value="Chorismate_lyase_/UTRA_dom_sf"/>
</dbReference>
<evidence type="ECO:0000256" key="2">
    <source>
        <dbReference type="ARBA" id="ARBA00023125"/>
    </source>
</evidence>
<keyword evidence="7" id="KW-1185">Reference proteome</keyword>
<feature type="region of interest" description="Disordered" evidence="4">
    <location>
        <begin position="1"/>
        <end position="35"/>
    </location>
</feature>
<dbReference type="PANTHER" id="PTHR44846:SF17">
    <property type="entry name" value="GNTR-FAMILY TRANSCRIPTIONAL REGULATOR"/>
    <property type="match status" value="1"/>
</dbReference>
<dbReference type="Gene3D" id="1.10.10.10">
    <property type="entry name" value="Winged helix-like DNA-binding domain superfamily/Winged helix DNA-binding domain"/>
    <property type="match status" value="1"/>
</dbReference>
<dbReference type="Proteomes" id="UP000621500">
    <property type="component" value="Unassembled WGS sequence"/>
</dbReference>
<dbReference type="SMART" id="SM00866">
    <property type="entry name" value="UTRA"/>
    <property type="match status" value="1"/>
</dbReference>
<dbReference type="Pfam" id="PF00392">
    <property type="entry name" value="GntR"/>
    <property type="match status" value="1"/>
</dbReference>
<dbReference type="InterPro" id="IPR050679">
    <property type="entry name" value="Bact_HTH_transcr_reg"/>
</dbReference>
<dbReference type="PRINTS" id="PR00035">
    <property type="entry name" value="HTHGNTR"/>
</dbReference>
<name>A0ABQ4EN21_9ACTN</name>
<dbReference type="InterPro" id="IPR036388">
    <property type="entry name" value="WH-like_DNA-bd_sf"/>
</dbReference>
<accession>A0ABQ4EN21</accession>
<keyword evidence="2" id="KW-0238">DNA-binding</keyword>
<evidence type="ECO:0000256" key="4">
    <source>
        <dbReference type="SAM" id="MobiDB-lite"/>
    </source>
</evidence>
<comment type="caution">
    <text evidence="6">The sequence shown here is derived from an EMBL/GenBank/DDBJ whole genome shotgun (WGS) entry which is preliminary data.</text>
</comment>
<evidence type="ECO:0000313" key="6">
    <source>
        <dbReference type="EMBL" id="GIG96035.1"/>
    </source>
</evidence>
<dbReference type="PROSITE" id="PS50949">
    <property type="entry name" value="HTH_GNTR"/>
    <property type="match status" value="1"/>
</dbReference>
<dbReference type="InterPro" id="IPR011663">
    <property type="entry name" value="UTRA"/>
</dbReference>
<organism evidence="6 7">
    <name type="scientific">Plantactinospora mayteni</name>
    <dbReference type="NCBI Taxonomy" id="566021"/>
    <lineage>
        <taxon>Bacteria</taxon>
        <taxon>Bacillati</taxon>
        <taxon>Actinomycetota</taxon>
        <taxon>Actinomycetes</taxon>
        <taxon>Micromonosporales</taxon>
        <taxon>Micromonosporaceae</taxon>
        <taxon>Plantactinospora</taxon>
    </lineage>
</organism>